<accession>A0A1W6N2E8</accession>
<dbReference type="Proteomes" id="UP000237351">
    <property type="component" value="Chromosome"/>
</dbReference>
<dbReference type="EMBL" id="CP008743">
    <property type="protein sequence ID" value="ARN84040.1"/>
    <property type="molecule type" value="Genomic_DNA"/>
</dbReference>
<reference evidence="2 3" key="1">
    <citation type="submission" date="2014-06" db="EMBL/GenBank/DDBJ databases">
        <title>The genome of the endonuclear symbiont Nucleicultrix amoebiphila.</title>
        <authorList>
            <person name="Schulz F."/>
            <person name="Horn M."/>
        </authorList>
    </citation>
    <scope>NUCLEOTIDE SEQUENCE [LARGE SCALE GENOMIC DNA]</scope>
    <source>
        <strain evidence="2 3">FS5</strain>
    </source>
</reference>
<sequence length="158" mass="17327">MVRNGLLVASICLLSAKYVAATPTCNIGKLEARVFVLEQLIKQKETLNQISNLSAAHAFTNTAAKVDKTKMSSDAKKEFDATIADLKSTTDKFDSLMGKVAADTFTLSNELQTLEKSLKEAKAAFYKCRFEYVSSGDESKRYNLPGDEGTVNDITIKK</sequence>
<proteinExistence type="predicted"/>
<dbReference type="AlphaFoldDB" id="A0A1W6N2E8"/>
<evidence type="ECO:0000313" key="3">
    <source>
        <dbReference type="Proteomes" id="UP000237351"/>
    </source>
</evidence>
<dbReference type="KEGG" id="naf:GQ61_00240"/>
<name>A0A1W6N2E8_9PROT</name>
<keyword evidence="3" id="KW-1185">Reference proteome</keyword>
<organism evidence="2 3">
    <name type="scientific">Candidatus Nucleicultrix amoebiphila FS5</name>
    <dbReference type="NCBI Taxonomy" id="1414854"/>
    <lineage>
        <taxon>Bacteria</taxon>
        <taxon>Pseudomonadati</taxon>
        <taxon>Pseudomonadota</taxon>
        <taxon>Alphaproteobacteria</taxon>
        <taxon>Holosporales</taxon>
        <taxon>Candidatus Nucleicultricaceae</taxon>
        <taxon>Candidatus Nucleicultrix</taxon>
    </lineage>
</organism>
<feature type="chain" id="PRO_5012913223" evidence="1">
    <location>
        <begin position="22"/>
        <end position="158"/>
    </location>
</feature>
<feature type="signal peptide" evidence="1">
    <location>
        <begin position="1"/>
        <end position="21"/>
    </location>
</feature>
<evidence type="ECO:0000313" key="2">
    <source>
        <dbReference type="EMBL" id="ARN84040.1"/>
    </source>
</evidence>
<evidence type="ECO:0000256" key="1">
    <source>
        <dbReference type="SAM" id="SignalP"/>
    </source>
</evidence>
<keyword evidence="1" id="KW-0732">Signal</keyword>
<protein>
    <submittedName>
        <fullName evidence="2">Uncharacterized protein</fullName>
    </submittedName>
</protein>
<gene>
    <name evidence="2" type="ORF">GQ61_00240</name>
</gene>
<dbReference type="RefSeq" id="WP_085783383.1">
    <property type="nucleotide sequence ID" value="NZ_CP008743.1"/>
</dbReference>